<keyword evidence="2" id="KW-0238">DNA-binding</keyword>
<dbReference type="Pfam" id="PF22381">
    <property type="entry name" value="Staph_reg_Sar_Rot"/>
    <property type="match status" value="1"/>
</dbReference>
<protein>
    <submittedName>
        <fullName evidence="5">MarR family transcriptional regulator</fullName>
    </submittedName>
</protein>
<keyword evidence="1" id="KW-0805">Transcription regulation</keyword>
<dbReference type="SUPFAM" id="SSF46785">
    <property type="entry name" value="Winged helix' DNA-binding domain"/>
    <property type="match status" value="1"/>
</dbReference>
<dbReference type="InterPro" id="IPR039422">
    <property type="entry name" value="MarR/SlyA-like"/>
</dbReference>
<dbReference type="SMART" id="SM00347">
    <property type="entry name" value="HTH_MARR"/>
    <property type="match status" value="1"/>
</dbReference>
<evidence type="ECO:0000256" key="1">
    <source>
        <dbReference type="ARBA" id="ARBA00023015"/>
    </source>
</evidence>
<keyword evidence="6" id="KW-1185">Reference proteome</keyword>
<dbReference type="Proteomes" id="UP000651668">
    <property type="component" value="Unassembled WGS sequence"/>
</dbReference>
<dbReference type="GO" id="GO:0003700">
    <property type="term" value="F:DNA-binding transcription factor activity"/>
    <property type="evidence" value="ECO:0007669"/>
    <property type="project" value="InterPro"/>
</dbReference>
<keyword evidence="3" id="KW-0804">Transcription</keyword>
<organism evidence="5 6">
    <name type="scientific">Pedobacter quisquiliarum</name>
    <dbReference type="NCBI Taxonomy" id="1834438"/>
    <lineage>
        <taxon>Bacteria</taxon>
        <taxon>Pseudomonadati</taxon>
        <taxon>Bacteroidota</taxon>
        <taxon>Sphingobacteriia</taxon>
        <taxon>Sphingobacteriales</taxon>
        <taxon>Sphingobacteriaceae</taxon>
        <taxon>Pedobacter</taxon>
    </lineage>
</organism>
<dbReference type="RefSeq" id="WP_188625893.1">
    <property type="nucleotide sequence ID" value="NZ_BMIL01000003.1"/>
</dbReference>
<evidence type="ECO:0000313" key="6">
    <source>
        <dbReference type="Proteomes" id="UP000651668"/>
    </source>
</evidence>
<dbReference type="PRINTS" id="PR00598">
    <property type="entry name" value="HTHMARR"/>
</dbReference>
<dbReference type="InterPro" id="IPR000835">
    <property type="entry name" value="HTH_MarR-typ"/>
</dbReference>
<comment type="caution">
    <text evidence="5">The sequence shown here is derived from an EMBL/GenBank/DDBJ whole genome shotgun (WGS) entry which is preliminary data.</text>
</comment>
<name>A0A916U6I4_9SPHI</name>
<proteinExistence type="predicted"/>
<dbReference type="InterPro" id="IPR036388">
    <property type="entry name" value="WH-like_DNA-bd_sf"/>
</dbReference>
<dbReference type="GO" id="GO:0003677">
    <property type="term" value="F:DNA binding"/>
    <property type="evidence" value="ECO:0007669"/>
    <property type="project" value="UniProtKB-KW"/>
</dbReference>
<accession>A0A916U6I4</accession>
<dbReference type="Gene3D" id="1.10.10.10">
    <property type="entry name" value="Winged helix-like DNA-binding domain superfamily/Winged helix DNA-binding domain"/>
    <property type="match status" value="1"/>
</dbReference>
<dbReference type="InterPro" id="IPR055166">
    <property type="entry name" value="Transc_reg_Sar_Rot_HTH"/>
</dbReference>
<dbReference type="EMBL" id="BMIL01000003">
    <property type="protein sequence ID" value="GGC59486.1"/>
    <property type="molecule type" value="Genomic_DNA"/>
</dbReference>
<sequence length="145" mass="16718">MKIEQELKHEFPNAQQRALTNLIFTSNWALNRISTALKPTGLSLQQFNALSILYGQPERMATVNLIKERLIDRMPNTSRLLNKLLEKGLIQKDRNLNDQRVVYVKLTPEGAKLKKQARQIIDALELNLDVAQADQLNDLLEQMRK</sequence>
<dbReference type="GO" id="GO:0006950">
    <property type="term" value="P:response to stress"/>
    <property type="evidence" value="ECO:0007669"/>
    <property type="project" value="TreeGrafter"/>
</dbReference>
<evidence type="ECO:0000256" key="3">
    <source>
        <dbReference type="ARBA" id="ARBA00023163"/>
    </source>
</evidence>
<dbReference type="PROSITE" id="PS50995">
    <property type="entry name" value="HTH_MARR_2"/>
    <property type="match status" value="1"/>
</dbReference>
<dbReference type="PANTHER" id="PTHR33164">
    <property type="entry name" value="TRANSCRIPTIONAL REGULATOR, MARR FAMILY"/>
    <property type="match status" value="1"/>
</dbReference>
<gene>
    <name evidence="5" type="ORF">GCM10011387_11440</name>
</gene>
<dbReference type="InterPro" id="IPR036390">
    <property type="entry name" value="WH_DNA-bd_sf"/>
</dbReference>
<reference evidence="5" key="2">
    <citation type="submission" date="2020-09" db="EMBL/GenBank/DDBJ databases">
        <authorList>
            <person name="Sun Q."/>
            <person name="Zhou Y."/>
        </authorList>
    </citation>
    <scope>NUCLEOTIDE SEQUENCE</scope>
    <source>
        <strain evidence="5">CGMCC 1.15343</strain>
    </source>
</reference>
<reference evidence="5" key="1">
    <citation type="journal article" date="2014" name="Int. J. Syst. Evol. Microbiol.">
        <title>Complete genome sequence of Corynebacterium casei LMG S-19264T (=DSM 44701T), isolated from a smear-ripened cheese.</title>
        <authorList>
            <consortium name="US DOE Joint Genome Institute (JGI-PGF)"/>
            <person name="Walter F."/>
            <person name="Albersmeier A."/>
            <person name="Kalinowski J."/>
            <person name="Ruckert C."/>
        </authorList>
    </citation>
    <scope>NUCLEOTIDE SEQUENCE</scope>
    <source>
        <strain evidence="5">CGMCC 1.15343</strain>
    </source>
</reference>
<evidence type="ECO:0000256" key="2">
    <source>
        <dbReference type="ARBA" id="ARBA00023125"/>
    </source>
</evidence>
<dbReference type="PANTHER" id="PTHR33164:SF43">
    <property type="entry name" value="HTH-TYPE TRANSCRIPTIONAL REPRESSOR YETL"/>
    <property type="match status" value="1"/>
</dbReference>
<evidence type="ECO:0000259" key="4">
    <source>
        <dbReference type="PROSITE" id="PS50995"/>
    </source>
</evidence>
<dbReference type="AlphaFoldDB" id="A0A916U6I4"/>
<evidence type="ECO:0000313" key="5">
    <source>
        <dbReference type="EMBL" id="GGC59486.1"/>
    </source>
</evidence>
<feature type="domain" description="HTH marR-type" evidence="4">
    <location>
        <begin position="16"/>
        <end position="145"/>
    </location>
</feature>